<dbReference type="InterPro" id="IPR032710">
    <property type="entry name" value="NTF2-like_dom_sf"/>
</dbReference>
<dbReference type="NCBIfam" id="NF007479">
    <property type="entry name" value="PRK10069.1"/>
    <property type="match status" value="1"/>
</dbReference>
<organism evidence="3 4">
    <name type="scientific">Aurantiacibacter sediminis</name>
    <dbReference type="NCBI Taxonomy" id="2793064"/>
    <lineage>
        <taxon>Bacteria</taxon>
        <taxon>Pseudomonadati</taxon>
        <taxon>Pseudomonadota</taxon>
        <taxon>Alphaproteobacteria</taxon>
        <taxon>Sphingomonadales</taxon>
        <taxon>Erythrobacteraceae</taxon>
        <taxon>Aurantiacibacter</taxon>
    </lineage>
</organism>
<proteinExistence type="inferred from homology"/>
<protein>
    <submittedName>
        <fullName evidence="3">3-phenylpropionate/cinnamic acid dioxygenase subunit beta</fullName>
        <ecNumber evidence="3">1.14.12.19</ecNumber>
    </submittedName>
</protein>
<evidence type="ECO:0000256" key="1">
    <source>
        <dbReference type="ARBA" id="ARBA00009570"/>
    </source>
</evidence>
<dbReference type="SUPFAM" id="SSF54427">
    <property type="entry name" value="NTF2-like"/>
    <property type="match status" value="1"/>
</dbReference>
<keyword evidence="4" id="KW-1185">Reference proteome</keyword>
<sequence length="189" mass="22146">MSSFEMTMPYQRPSDAQASDMETTFRLSQFLYAEAQAIDERRFDDWLAMLAEDLHYEAPARYNRLPRERTKEWASEDEAKHFEDTKEYMQLRVKRLQTDKSWSEDPPSRTRHLITNVQVAHSVSANAYIVDSNFSVYRARAADDEEFFFGTRHDHIRENSSAPAGFEIARRTILFDQTLILSANLGIFF</sequence>
<keyword evidence="3" id="KW-0223">Dioxygenase</keyword>
<dbReference type="Pfam" id="PF00866">
    <property type="entry name" value="Ring_hydroxyl_B"/>
    <property type="match status" value="1"/>
</dbReference>
<dbReference type="InterPro" id="IPR000391">
    <property type="entry name" value="Rng_hydr_dOase-bsu"/>
</dbReference>
<dbReference type="PANTHER" id="PTHR41534">
    <property type="entry name" value="BLR3401 PROTEIN"/>
    <property type="match status" value="1"/>
</dbReference>
<evidence type="ECO:0000256" key="2">
    <source>
        <dbReference type="ARBA" id="ARBA00023002"/>
    </source>
</evidence>
<dbReference type="EMBL" id="JAEANY010000004">
    <property type="protein sequence ID" value="MBH5323482.1"/>
    <property type="molecule type" value="Genomic_DNA"/>
</dbReference>
<dbReference type="Gene3D" id="3.10.450.50">
    <property type="match status" value="1"/>
</dbReference>
<dbReference type="EC" id="1.14.12.19" evidence="3"/>
<accession>A0ABS0N6M5</accession>
<dbReference type="RefSeq" id="WP_197922427.1">
    <property type="nucleotide sequence ID" value="NZ_CAWPTA010000009.1"/>
</dbReference>
<name>A0ABS0N6M5_9SPHN</name>
<reference evidence="3 4" key="1">
    <citation type="submission" date="2020-11" db="EMBL/GenBank/DDBJ databases">
        <title>Erythrobacter sediminis sp. nov., a marine bacterium from a tidal flat of Garorim Bay.</title>
        <authorList>
            <person name="Kim D."/>
            <person name="Yoo Y."/>
            <person name="Kim J.-J."/>
        </authorList>
    </citation>
    <scope>NUCLEOTIDE SEQUENCE [LARGE SCALE GENOMIC DNA]</scope>
    <source>
        <strain evidence="3 4">JGD-13</strain>
    </source>
</reference>
<evidence type="ECO:0000313" key="3">
    <source>
        <dbReference type="EMBL" id="MBH5323482.1"/>
    </source>
</evidence>
<gene>
    <name evidence="3" type="ORF">I5L03_12905</name>
</gene>
<comment type="similarity">
    <text evidence="1">Belongs to the bacterial ring-hydroxylating dioxygenase beta subunit family.</text>
</comment>
<comment type="caution">
    <text evidence="3">The sequence shown here is derived from an EMBL/GenBank/DDBJ whole genome shotgun (WGS) entry which is preliminary data.</text>
</comment>
<keyword evidence="2 3" id="KW-0560">Oxidoreductase</keyword>
<dbReference type="PANTHER" id="PTHR41534:SF2">
    <property type="entry name" value="3-PHENYLPROPIONATE_CINNAMIC ACID DIOXYGENASE SUBUNIT BETA"/>
    <property type="match status" value="1"/>
</dbReference>
<dbReference type="GO" id="GO:0008695">
    <property type="term" value="F:3-phenylpropionate dioxygenase activity"/>
    <property type="evidence" value="ECO:0007669"/>
    <property type="project" value="UniProtKB-EC"/>
</dbReference>
<evidence type="ECO:0000313" key="4">
    <source>
        <dbReference type="Proteomes" id="UP000602442"/>
    </source>
</evidence>
<dbReference type="CDD" id="cd00667">
    <property type="entry name" value="ring_hydroxylating_dioxygenases_beta"/>
    <property type="match status" value="1"/>
</dbReference>
<dbReference type="Proteomes" id="UP000602442">
    <property type="component" value="Unassembled WGS sequence"/>
</dbReference>